<dbReference type="Proteomes" id="UP000198765">
    <property type="component" value="Chromosome I"/>
</dbReference>
<gene>
    <name evidence="5" type="ORF">GA0070621_1580</name>
</gene>
<accession>A0A1A8ZFN8</accession>
<dbReference type="GO" id="GO:0005975">
    <property type="term" value="P:carbohydrate metabolic process"/>
    <property type="evidence" value="ECO:0007669"/>
    <property type="project" value="InterPro"/>
</dbReference>
<evidence type="ECO:0000256" key="1">
    <source>
        <dbReference type="ARBA" id="ARBA00022723"/>
    </source>
</evidence>
<dbReference type="AlphaFoldDB" id="A0A1A8ZFN8"/>
<protein>
    <submittedName>
        <fullName evidence="5">Polysaccharide deacetylase</fullName>
    </submittedName>
</protein>
<dbReference type="SUPFAM" id="SSF88713">
    <property type="entry name" value="Glycoside hydrolase/deacetylase"/>
    <property type="match status" value="1"/>
</dbReference>
<reference evidence="5 6" key="1">
    <citation type="submission" date="2016-06" db="EMBL/GenBank/DDBJ databases">
        <authorList>
            <person name="Kjaerup R.B."/>
            <person name="Dalgaard T.S."/>
            <person name="Juul-Madsen H.R."/>
        </authorList>
    </citation>
    <scope>NUCLEOTIDE SEQUENCE [LARGE SCALE GENOMIC DNA]</scope>
    <source>
        <strain evidence="5 6">DSM 45248</strain>
    </source>
</reference>
<keyword evidence="2" id="KW-0378">Hydrolase</keyword>
<dbReference type="Pfam" id="PF01522">
    <property type="entry name" value="Polysacc_deac_1"/>
    <property type="match status" value="1"/>
</dbReference>
<feature type="domain" description="NodB homology" evidence="4">
    <location>
        <begin position="60"/>
        <end position="243"/>
    </location>
</feature>
<organism evidence="5 6">
    <name type="scientific">Micromonospora narathiwatensis</name>
    <dbReference type="NCBI Taxonomy" id="299146"/>
    <lineage>
        <taxon>Bacteria</taxon>
        <taxon>Bacillati</taxon>
        <taxon>Actinomycetota</taxon>
        <taxon>Actinomycetes</taxon>
        <taxon>Micromonosporales</taxon>
        <taxon>Micromonosporaceae</taxon>
        <taxon>Micromonospora</taxon>
    </lineage>
</organism>
<evidence type="ECO:0000259" key="4">
    <source>
        <dbReference type="PROSITE" id="PS51677"/>
    </source>
</evidence>
<dbReference type="InterPro" id="IPR011330">
    <property type="entry name" value="Glyco_hydro/deAcase_b/a-brl"/>
</dbReference>
<dbReference type="PROSITE" id="PS51677">
    <property type="entry name" value="NODB"/>
    <property type="match status" value="1"/>
</dbReference>
<keyword evidence="1" id="KW-0479">Metal-binding</keyword>
<evidence type="ECO:0000256" key="3">
    <source>
        <dbReference type="SAM" id="MobiDB-lite"/>
    </source>
</evidence>
<sequence length="266" mass="28180">MRRSPALRAAAIVTVVLAMLVSGAYLIGRSLLPQASPSGDTPSATDTPIPAGVQMTTGSARVALTFNDGPDPTWTPLVLKALRQSHVKATFCLLGKNAQAYPELVRTIVADGHTVCNHTWNEDLDLGSQSRLDIEGNLLRTSQAIHAAAPDAPIRYFRQPGGNWTPQLVAVAEDMGMTSLHWAVNPRDWEEPPAAAIIATISKGTEPGSIVLLHDGGGDRQNSVTALTTLLPDLLSRFQLEALPVDAPVTGQTRAPSPPQEQGGKP</sequence>
<dbReference type="Gene3D" id="3.20.20.370">
    <property type="entry name" value="Glycoside hydrolase/deacetylase"/>
    <property type="match status" value="1"/>
</dbReference>
<dbReference type="PATRIC" id="fig|299146.4.peg.1627"/>
<name>A0A1A8ZFN8_9ACTN</name>
<dbReference type="OrthoDB" id="3864432at2"/>
<proteinExistence type="predicted"/>
<feature type="region of interest" description="Disordered" evidence="3">
    <location>
        <begin position="246"/>
        <end position="266"/>
    </location>
</feature>
<dbReference type="GO" id="GO:0016020">
    <property type="term" value="C:membrane"/>
    <property type="evidence" value="ECO:0007669"/>
    <property type="project" value="TreeGrafter"/>
</dbReference>
<dbReference type="CDD" id="cd10917">
    <property type="entry name" value="CE4_NodB_like_6s_7s"/>
    <property type="match status" value="1"/>
</dbReference>
<evidence type="ECO:0000256" key="2">
    <source>
        <dbReference type="ARBA" id="ARBA00022801"/>
    </source>
</evidence>
<dbReference type="InterPro" id="IPR050248">
    <property type="entry name" value="Polysacc_deacetylase_ArnD"/>
</dbReference>
<dbReference type="PANTHER" id="PTHR10587">
    <property type="entry name" value="GLYCOSYL TRANSFERASE-RELATED"/>
    <property type="match status" value="1"/>
</dbReference>
<evidence type="ECO:0000313" key="5">
    <source>
        <dbReference type="EMBL" id="SBT42681.1"/>
    </source>
</evidence>
<keyword evidence="6" id="KW-1185">Reference proteome</keyword>
<dbReference type="PANTHER" id="PTHR10587:SF133">
    <property type="entry name" value="CHITIN DEACETYLASE 1-RELATED"/>
    <property type="match status" value="1"/>
</dbReference>
<dbReference type="GO" id="GO:0046872">
    <property type="term" value="F:metal ion binding"/>
    <property type="evidence" value="ECO:0007669"/>
    <property type="project" value="UniProtKB-KW"/>
</dbReference>
<dbReference type="RefSeq" id="WP_091192696.1">
    <property type="nucleotide sequence ID" value="NZ_LT594324.1"/>
</dbReference>
<dbReference type="EMBL" id="LT594324">
    <property type="protein sequence ID" value="SBT42681.1"/>
    <property type="molecule type" value="Genomic_DNA"/>
</dbReference>
<dbReference type="GO" id="GO:0016810">
    <property type="term" value="F:hydrolase activity, acting on carbon-nitrogen (but not peptide) bonds"/>
    <property type="evidence" value="ECO:0007669"/>
    <property type="project" value="InterPro"/>
</dbReference>
<dbReference type="InterPro" id="IPR002509">
    <property type="entry name" value="NODB_dom"/>
</dbReference>
<evidence type="ECO:0000313" key="6">
    <source>
        <dbReference type="Proteomes" id="UP000198765"/>
    </source>
</evidence>